<feature type="region of interest" description="Disordered" evidence="1">
    <location>
        <begin position="184"/>
        <end position="262"/>
    </location>
</feature>
<feature type="compositionally biased region" description="Polar residues" evidence="1">
    <location>
        <begin position="76"/>
        <end position="113"/>
    </location>
</feature>
<feature type="compositionally biased region" description="Polar residues" evidence="1">
    <location>
        <begin position="911"/>
        <end position="925"/>
    </location>
</feature>
<feature type="region of interest" description="Disordered" evidence="1">
    <location>
        <begin position="626"/>
        <end position="649"/>
    </location>
</feature>
<reference evidence="3" key="2">
    <citation type="submission" date="2020-02" db="EMBL/GenBank/DDBJ databases">
        <title>Identification and distribution of gene clusters putatively required for synthesis of sphingolipid metabolism inhibitors in phylogenetically diverse species of the filamentous fungus Fusarium.</title>
        <authorList>
            <person name="Kim H.-S."/>
            <person name="Busman M."/>
            <person name="Brown D.W."/>
            <person name="Divon H."/>
            <person name="Uhlig S."/>
            <person name="Proctor R.H."/>
        </authorList>
    </citation>
    <scope>NUCLEOTIDE SEQUENCE</scope>
    <source>
        <strain evidence="3">NRRL 25174</strain>
    </source>
</reference>
<proteinExistence type="predicted"/>
<feature type="region of interest" description="Disordered" evidence="1">
    <location>
        <begin position="767"/>
        <end position="789"/>
    </location>
</feature>
<dbReference type="OrthoDB" id="5104805at2759"/>
<evidence type="ECO:0000313" key="4">
    <source>
        <dbReference type="Proteomes" id="UP000730481"/>
    </source>
</evidence>
<name>A0A9P5AII1_9HYPO</name>
<feature type="region of interest" description="Disordered" evidence="1">
    <location>
        <begin position="1338"/>
        <end position="1400"/>
    </location>
</feature>
<evidence type="ECO:0000256" key="1">
    <source>
        <dbReference type="SAM" id="MobiDB-lite"/>
    </source>
</evidence>
<feature type="chain" id="PRO_5040353751" evidence="2">
    <location>
        <begin position="28"/>
        <end position="1400"/>
    </location>
</feature>
<feature type="region of interest" description="Disordered" evidence="1">
    <location>
        <begin position="76"/>
        <end position="117"/>
    </location>
</feature>
<sequence>MRPPNIPVVAALSAFPLLSCLLSSVSGLVHQQCPGPCKVVRSNNLIEARKAMGHVLADGYGPPPLYYTEESMAPTDMTSYSSMERSTATETQNESSEAGVTSVSNVSSHYDTVSSGSSSRFVSSALETNSAMITVGSSVKAGSMSSSNALSSVDLTVSSSFLGTETSGTEFSSMSLDHASTFSDDNSTMSGTYPSAGTSALETPTESSSGSVSSTTMSDFHNTASEKASRDQTISGVETSDEVTRTEPSSSHESSATKIKSTSTTTTMVNIALTVSAAESTAFSLTSLSTNLPQANKTSVLSSQTGVSSRLSSSTVLETADETMTITVIPQHSWSQLSTEDLATPTDSEEQQASGGLVTDSTGTTATQSNSADISFPKSAQEPSVALSIPTNGSVSFTTTTAYFTTTLGVPVSSYSLSNSSSSPSTTVITSGDSSGAGIGGSSAIVVSRTVPLSTTLTTSKTYTAFNFTSPVTDTFPSSVPTSILSSSIGSSESELATAPVRSLSETPIASTGLPINATSGAVTSSFAVVTFSEGSLITTFPGGIIPTGSITSLANSSVSTEYSTSTPSRFNLSTSVMRSSLSSHTSPLFEWPTSTLTGSQTSGATLEVPSLSFPTSWLSIITTPMTPPSVSTTPTRSPSGGSAPGNRTMIRTTMTSTITSSLTPTQTASTGNVTAAHTTSGYNFSETLGAGTNTFNSWSSSFASSPGISTIIITGQPTNLPFPTNTTVGWRSSSSMSWSGSNKTISAQGSDTTSSLTTAGFNSTAPYINSTTNTGGETFPSSPRSETPSIVTTEAFGSWNTTSTGGWFTNSTNQATVTATSTVPNLSAGTQTLNDSAVITSLNVTLTTISGSIYTKTFTDVTITIMTQTFSVTSGSNTLSTIVPSRPPFTFPSNTTVTVTGASLPLSGTGARSTITSPSGELSTPPTPSIRTTYRTLNTTFTETTTGASAFAAGTNEPLFPVSNSTAQGIATSSSIVSWRPDPEPWTTWLTLSLTNELGPSTWSTDSEVLESTSYTGTTTVTRTTTLEEPSTLSSSIHNLSSGASESTSYTRTTTLHLTTTLAEPSAFQSTISNVSSGSSQSIPYARTTTVTRTTTLEEPSTSQFASGNSTGGASLSISYTSTTALTLTTTLEEPSISQVSGATATNSSVSTWSNTTSGLTDFARTETLSLATIVLSISGTLTTFLTTGSAKGALTSLESSALTPLHASNSTLSQFSGRTSSTVDTRTDTYILTGSAQTATPCESTSTSSSSCTDSVYDASAPTAIPPSTDCLTAAGGSASSWSNLSATSHVLSTCNTKGSMSCNSTAHWSSMTHTFGVKDTDTSTYQPLTTLRTVTKERAEESGSAGDDCPTPTDRVPEDPNFPWGNDSPIHRHQNSSELGVGTGEGDGDGGLNKKVD</sequence>
<evidence type="ECO:0000313" key="3">
    <source>
        <dbReference type="EMBL" id="KAF4339420.1"/>
    </source>
</evidence>
<feature type="compositionally biased region" description="Polar residues" evidence="1">
    <location>
        <begin position="184"/>
        <end position="202"/>
    </location>
</feature>
<comment type="caution">
    <text evidence="3">The sequence shown here is derived from an EMBL/GenBank/DDBJ whole genome shotgun (WGS) entry which is preliminary data.</text>
</comment>
<feature type="compositionally biased region" description="Low complexity" evidence="1">
    <location>
        <begin position="203"/>
        <end position="218"/>
    </location>
</feature>
<gene>
    <name evidence="3" type="ORF">FBEOM_6705</name>
</gene>
<keyword evidence="2" id="KW-0732">Signal</keyword>
<feature type="region of interest" description="Disordered" evidence="1">
    <location>
        <begin position="336"/>
        <end position="377"/>
    </location>
</feature>
<feature type="compositionally biased region" description="Polar residues" evidence="1">
    <location>
        <begin position="219"/>
        <end position="238"/>
    </location>
</feature>
<dbReference type="Proteomes" id="UP000730481">
    <property type="component" value="Unassembled WGS sequence"/>
</dbReference>
<feature type="region of interest" description="Disordered" evidence="1">
    <location>
        <begin position="909"/>
        <end position="930"/>
    </location>
</feature>
<organism evidence="3 4">
    <name type="scientific">Fusarium beomiforme</name>
    <dbReference type="NCBI Taxonomy" id="44412"/>
    <lineage>
        <taxon>Eukaryota</taxon>
        <taxon>Fungi</taxon>
        <taxon>Dikarya</taxon>
        <taxon>Ascomycota</taxon>
        <taxon>Pezizomycotina</taxon>
        <taxon>Sordariomycetes</taxon>
        <taxon>Hypocreomycetidae</taxon>
        <taxon>Hypocreales</taxon>
        <taxon>Nectriaceae</taxon>
        <taxon>Fusarium</taxon>
        <taxon>Fusarium burgessii species complex</taxon>
    </lineage>
</organism>
<evidence type="ECO:0000256" key="2">
    <source>
        <dbReference type="SAM" id="SignalP"/>
    </source>
</evidence>
<feature type="compositionally biased region" description="Gly residues" evidence="1">
    <location>
        <begin position="1384"/>
        <end position="1394"/>
    </location>
</feature>
<feature type="region of interest" description="Disordered" evidence="1">
    <location>
        <begin position="1027"/>
        <end position="1052"/>
    </location>
</feature>
<accession>A0A9P5AII1</accession>
<keyword evidence="4" id="KW-1185">Reference proteome</keyword>
<dbReference type="EMBL" id="PVQB02000286">
    <property type="protein sequence ID" value="KAF4339420.1"/>
    <property type="molecule type" value="Genomic_DNA"/>
</dbReference>
<feature type="signal peptide" evidence="2">
    <location>
        <begin position="1"/>
        <end position="27"/>
    </location>
</feature>
<reference evidence="3" key="1">
    <citation type="journal article" date="2017" name="Mycologia">
        <title>Fusarium algeriense, sp. nov., a novel toxigenic crown rot pathogen of durum wheat from Algeria is nested in the Fusarium burgessii species complex.</title>
        <authorList>
            <person name="Laraba I."/>
            <person name="Keddad A."/>
            <person name="Boureghda H."/>
            <person name="Abdallah N."/>
            <person name="Vaughan M.M."/>
            <person name="Proctor R.H."/>
            <person name="Busman M."/>
            <person name="O'Donnell K."/>
        </authorList>
    </citation>
    <scope>NUCLEOTIDE SEQUENCE</scope>
    <source>
        <strain evidence="3">NRRL 25174</strain>
    </source>
</reference>
<protein>
    <submittedName>
        <fullName evidence="3">Extracellular alpha-1 4-glucan glucosidase</fullName>
    </submittedName>
</protein>
<feature type="compositionally biased region" description="Polar residues" evidence="1">
    <location>
        <begin position="351"/>
        <end position="373"/>
    </location>
</feature>